<sequence length="279" mass="29803">SSSSSSSPPPSPSSTPGGGRQQKEGSFGDSEPCAKGKDLHKDASNNRGSSGSGEQAERQTGALTGKTPPREPLPAREPAGGTVGSTPPGEHRREHFDRLIRQSKLWCYAKGFNVDGKSLRQGGKQEAWKATELNPPGPKRAEPPNILATKAWKGNGSERNAKRKRLARGAEAERQESSSKGRPQKTRRRNAKKGNTPCKRLGNAGTIPPQPPPSRNAFSLMGNFPCIPSLVVGKDGDLCPASSLGVKNSWVLSKTHPLWSWHLGGNAIPVPPSLKFRGY</sequence>
<dbReference type="PANTHER" id="PTHR23187:SF1">
    <property type="entry name" value="ELONGIN BC AND POLYCOMB REPRESSIVE COMPLEX 2-ASSOCIATED PROTEIN"/>
    <property type="match status" value="1"/>
</dbReference>
<feature type="region of interest" description="Disordered" evidence="1">
    <location>
        <begin position="1"/>
        <end position="96"/>
    </location>
</feature>
<feature type="non-terminal residue" evidence="2">
    <location>
        <position position="279"/>
    </location>
</feature>
<organism evidence="2 3">
    <name type="scientific">Bucco capensis</name>
    <name type="common">collared puffbird</name>
    <dbReference type="NCBI Taxonomy" id="135168"/>
    <lineage>
        <taxon>Eukaryota</taxon>
        <taxon>Metazoa</taxon>
        <taxon>Chordata</taxon>
        <taxon>Craniata</taxon>
        <taxon>Vertebrata</taxon>
        <taxon>Euteleostomi</taxon>
        <taxon>Archelosauria</taxon>
        <taxon>Archosauria</taxon>
        <taxon>Dinosauria</taxon>
        <taxon>Saurischia</taxon>
        <taxon>Theropoda</taxon>
        <taxon>Coelurosauria</taxon>
        <taxon>Aves</taxon>
        <taxon>Neognathae</taxon>
        <taxon>Neoaves</taxon>
        <taxon>Telluraves</taxon>
        <taxon>Coraciimorphae</taxon>
        <taxon>Piciformes</taxon>
        <taxon>Bucconidae</taxon>
        <taxon>Bucco</taxon>
    </lineage>
</organism>
<dbReference type="EMBL" id="VWZO01018288">
    <property type="protein sequence ID" value="NXH20440.1"/>
    <property type="molecule type" value="Genomic_DNA"/>
</dbReference>
<gene>
    <name evidence="2" type="primary">Epop</name>
    <name evidence="2" type="ORF">BUCCAP_R15785</name>
</gene>
<name>A0A7K9I507_9PICI</name>
<feature type="region of interest" description="Disordered" evidence="1">
    <location>
        <begin position="113"/>
        <end position="216"/>
    </location>
</feature>
<dbReference type="AlphaFoldDB" id="A0A7K9I507"/>
<feature type="compositionally biased region" description="Basic residues" evidence="1">
    <location>
        <begin position="182"/>
        <end position="192"/>
    </location>
</feature>
<evidence type="ECO:0000256" key="1">
    <source>
        <dbReference type="SAM" id="MobiDB-lite"/>
    </source>
</evidence>
<feature type="non-terminal residue" evidence="2">
    <location>
        <position position="1"/>
    </location>
</feature>
<evidence type="ECO:0000313" key="2">
    <source>
        <dbReference type="EMBL" id="NXH20440.1"/>
    </source>
</evidence>
<dbReference type="Proteomes" id="UP000534107">
    <property type="component" value="Unassembled WGS sequence"/>
</dbReference>
<feature type="compositionally biased region" description="Basic and acidic residues" evidence="1">
    <location>
        <begin position="168"/>
        <end position="179"/>
    </location>
</feature>
<reference evidence="2 3" key="1">
    <citation type="submission" date="2019-09" db="EMBL/GenBank/DDBJ databases">
        <title>Bird 10,000 Genomes (B10K) Project - Family phase.</title>
        <authorList>
            <person name="Zhang G."/>
        </authorList>
    </citation>
    <scope>NUCLEOTIDE SEQUENCE [LARGE SCALE GENOMIC DNA]</scope>
    <source>
        <strain evidence="2">B10K-DU-001-16</strain>
        <tissue evidence="2">Muscle</tissue>
    </source>
</reference>
<feature type="compositionally biased region" description="Basic and acidic residues" evidence="1">
    <location>
        <begin position="32"/>
        <end position="44"/>
    </location>
</feature>
<protein>
    <submittedName>
        <fullName evidence="2">EPOP protein</fullName>
    </submittedName>
</protein>
<dbReference type="Pfam" id="PF15223">
    <property type="entry name" value="EPOP"/>
    <property type="match status" value="1"/>
</dbReference>
<dbReference type="OrthoDB" id="10014624at2759"/>
<accession>A0A7K9I507</accession>
<proteinExistence type="predicted"/>
<dbReference type="PANTHER" id="PTHR23187">
    <property type="entry name" value="FLJ44216 PROTEIN-RELATED"/>
    <property type="match status" value="1"/>
</dbReference>
<dbReference type="InterPro" id="IPR052119">
    <property type="entry name" value="ElonginBC-PRC2_ViralRestrict"/>
</dbReference>
<evidence type="ECO:0000313" key="3">
    <source>
        <dbReference type="Proteomes" id="UP000534107"/>
    </source>
</evidence>
<dbReference type="InterPro" id="IPR027971">
    <property type="entry name" value="EPOP"/>
</dbReference>
<keyword evidence="3" id="KW-1185">Reference proteome</keyword>
<comment type="caution">
    <text evidence="2">The sequence shown here is derived from an EMBL/GenBank/DDBJ whole genome shotgun (WGS) entry which is preliminary data.</text>
</comment>